<organism evidence="1 2">
    <name type="scientific">Gigaspora rosea</name>
    <dbReference type="NCBI Taxonomy" id="44941"/>
    <lineage>
        <taxon>Eukaryota</taxon>
        <taxon>Fungi</taxon>
        <taxon>Fungi incertae sedis</taxon>
        <taxon>Mucoromycota</taxon>
        <taxon>Glomeromycotina</taxon>
        <taxon>Glomeromycetes</taxon>
        <taxon>Diversisporales</taxon>
        <taxon>Gigasporaceae</taxon>
        <taxon>Gigaspora</taxon>
    </lineage>
</organism>
<protein>
    <recommendedName>
        <fullName evidence="3">Serine-threonine/tyrosine-protein kinase catalytic domain-containing protein</fullName>
    </recommendedName>
</protein>
<keyword evidence="2" id="KW-1185">Reference proteome</keyword>
<dbReference type="Gene3D" id="1.10.510.10">
    <property type="entry name" value="Transferase(Phosphotransferase) domain 1"/>
    <property type="match status" value="1"/>
</dbReference>
<name>A0A397WAY2_9GLOM</name>
<gene>
    <name evidence="1" type="ORF">C2G38_2154468</name>
</gene>
<reference evidence="1 2" key="1">
    <citation type="submission" date="2018-06" db="EMBL/GenBank/DDBJ databases">
        <title>Comparative genomics reveals the genomic features of Rhizophagus irregularis, R. cerebriforme, R. diaphanum and Gigaspora rosea, and their symbiotic lifestyle signature.</title>
        <authorList>
            <person name="Morin E."/>
            <person name="San Clemente H."/>
            <person name="Chen E.C.H."/>
            <person name="De La Providencia I."/>
            <person name="Hainaut M."/>
            <person name="Kuo A."/>
            <person name="Kohler A."/>
            <person name="Murat C."/>
            <person name="Tang N."/>
            <person name="Roy S."/>
            <person name="Loubradou J."/>
            <person name="Henrissat B."/>
            <person name="Grigoriev I.V."/>
            <person name="Corradi N."/>
            <person name="Roux C."/>
            <person name="Martin F.M."/>
        </authorList>
    </citation>
    <scope>NUCLEOTIDE SEQUENCE [LARGE SCALE GENOMIC DNA]</scope>
    <source>
        <strain evidence="1 2">DAOM 194757</strain>
    </source>
</reference>
<evidence type="ECO:0000313" key="1">
    <source>
        <dbReference type="EMBL" id="RIB29803.1"/>
    </source>
</evidence>
<dbReference type="AlphaFoldDB" id="A0A397WAY2"/>
<dbReference type="EMBL" id="QKWP01000029">
    <property type="protein sequence ID" value="RIB29803.1"/>
    <property type="molecule type" value="Genomic_DNA"/>
</dbReference>
<dbReference type="SUPFAM" id="SSF56112">
    <property type="entry name" value="Protein kinase-like (PK-like)"/>
    <property type="match status" value="1"/>
</dbReference>
<proteinExistence type="predicted"/>
<dbReference type="Proteomes" id="UP000266673">
    <property type="component" value="Unassembled WGS sequence"/>
</dbReference>
<comment type="caution">
    <text evidence="1">The sequence shown here is derived from an EMBL/GenBank/DDBJ whole genome shotgun (WGS) entry which is preliminary data.</text>
</comment>
<evidence type="ECO:0000313" key="2">
    <source>
        <dbReference type="Proteomes" id="UP000266673"/>
    </source>
</evidence>
<dbReference type="InterPro" id="IPR011009">
    <property type="entry name" value="Kinase-like_dom_sf"/>
</dbReference>
<accession>A0A397WAY2</accession>
<sequence>MGNFMKKCWHSEPEQRPTASEVYEIFSEWQNNENILLELLESDKKLQNIRNEDMQINNDSLYKSNFISFSAYQDSNLYKLDIPDIVDE</sequence>
<evidence type="ECO:0008006" key="3">
    <source>
        <dbReference type="Google" id="ProtNLM"/>
    </source>
</evidence>